<dbReference type="AlphaFoldDB" id="A0A917MWW6"/>
<dbReference type="InterPro" id="IPR036390">
    <property type="entry name" value="WH_DNA-bd_sf"/>
</dbReference>
<evidence type="ECO:0000256" key="2">
    <source>
        <dbReference type="ARBA" id="ARBA00023125"/>
    </source>
</evidence>
<proteinExistence type="predicted"/>
<gene>
    <name evidence="5" type="ORF">GCM10011379_32610</name>
</gene>
<reference evidence="5" key="2">
    <citation type="submission" date="2020-09" db="EMBL/GenBank/DDBJ databases">
        <authorList>
            <person name="Sun Q."/>
            <person name="Zhou Y."/>
        </authorList>
    </citation>
    <scope>NUCLEOTIDE SEQUENCE</scope>
    <source>
        <strain evidence="5">CGMCC 1.15290</strain>
    </source>
</reference>
<reference evidence="5" key="1">
    <citation type="journal article" date="2014" name="Int. J. Syst. Evol. Microbiol.">
        <title>Complete genome sequence of Corynebacterium casei LMG S-19264T (=DSM 44701T), isolated from a smear-ripened cheese.</title>
        <authorList>
            <consortium name="US DOE Joint Genome Institute (JGI-PGF)"/>
            <person name="Walter F."/>
            <person name="Albersmeier A."/>
            <person name="Kalinowski J."/>
            <person name="Ruckert C."/>
        </authorList>
    </citation>
    <scope>NUCLEOTIDE SEQUENCE</scope>
    <source>
        <strain evidence="5">CGMCC 1.15290</strain>
    </source>
</reference>
<comment type="caution">
    <text evidence="5">The sequence shown here is derived from an EMBL/GenBank/DDBJ whole genome shotgun (WGS) entry which is preliminary data.</text>
</comment>
<dbReference type="Pfam" id="PF01037">
    <property type="entry name" value="AsnC_trans_reg"/>
    <property type="match status" value="1"/>
</dbReference>
<dbReference type="PRINTS" id="PR00033">
    <property type="entry name" value="HTHASNC"/>
</dbReference>
<organism evidence="5 6">
    <name type="scientific">Filimonas zeae</name>
    <dbReference type="NCBI Taxonomy" id="1737353"/>
    <lineage>
        <taxon>Bacteria</taxon>
        <taxon>Pseudomonadati</taxon>
        <taxon>Bacteroidota</taxon>
        <taxon>Chitinophagia</taxon>
        <taxon>Chitinophagales</taxon>
        <taxon>Chitinophagaceae</taxon>
        <taxon>Filimonas</taxon>
    </lineage>
</organism>
<dbReference type="SUPFAM" id="SSF54909">
    <property type="entry name" value="Dimeric alpha+beta barrel"/>
    <property type="match status" value="1"/>
</dbReference>
<dbReference type="SUPFAM" id="SSF46785">
    <property type="entry name" value="Winged helix' DNA-binding domain"/>
    <property type="match status" value="1"/>
</dbReference>
<keyword evidence="1" id="KW-0805">Transcription regulation</keyword>
<evidence type="ECO:0000313" key="6">
    <source>
        <dbReference type="Proteomes" id="UP000627292"/>
    </source>
</evidence>
<keyword evidence="2" id="KW-0238">DNA-binding</keyword>
<evidence type="ECO:0000313" key="5">
    <source>
        <dbReference type="EMBL" id="GGH72322.1"/>
    </source>
</evidence>
<evidence type="ECO:0000256" key="3">
    <source>
        <dbReference type="ARBA" id="ARBA00023163"/>
    </source>
</evidence>
<dbReference type="PANTHER" id="PTHR30154">
    <property type="entry name" value="LEUCINE-RESPONSIVE REGULATORY PROTEIN"/>
    <property type="match status" value="1"/>
</dbReference>
<dbReference type="GO" id="GO:0043200">
    <property type="term" value="P:response to amino acid"/>
    <property type="evidence" value="ECO:0007669"/>
    <property type="project" value="TreeGrafter"/>
</dbReference>
<dbReference type="InterPro" id="IPR000485">
    <property type="entry name" value="AsnC-type_HTH_dom"/>
</dbReference>
<dbReference type="RefSeq" id="WP_188954132.1">
    <property type="nucleotide sequence ID" value="NZ_BMIB01000003.1"/>
</dbReference>
<evidence type="ECO:0000256" key="1">
    <source>
        <dbReference type="ARBA" id="ARBA00023015"/>
    </source>
</evidence>
<keyword evidence="6" id="KW-1185">Reference proteome</keyword>
<dbReference type="Gene3D" id="3.30.70.920">
    <property type="match status" value="1"/>
</dbReference>
<sequence>MQGVDELDAVLLNYLQKDNQMTAQQLGALVNLSTSAVQRRLQRLRRDKVIVADVSVVSPSAVGLGMSCVVEVSLHLGNSAMVDRFKHLILACPQVMQCYYVAGIYDFVIIVNARSMKDYEEFSKKYFMDNPDVKQFYTHVVIDNVKVGYGVEL</sequence>
<dbReference type="GO" id="GO:0043565">
    <property type="term" value="F:sequence-specific DNA binding"/>
    <property type="evidence" value="ECO:0007669"/>
    <property type="project" value="InterPro"/>
</dbReference>
<keyword evidence="3" id="KW-0804">Transcription</keyword>
<dbReference type="InterPro" id="IPR019887">
    <property type="entry name" value="Tscrpt_reg_AsnC/Lrp_C"/>
</dbReference>
<dbReference type="Pfam" id="PF13404">
    <property type="entry name" value="HTH_AsnC-type"/>
    <property type="match status" value="1"/>
</dbReference>
<name>A0A917MWW6_9BACT</name>
<dbReference type="PANTHER" id="PTHR30154:SF34">
    <property type="entry name" value="TRANSCRIPTIONAL REGULATOR AZLB"/>
    <property type="match status" value="1"/>
</dbReference>
<dbReference type="InterPro" id="IPR011008">
    <property type="entry name" value="Dimeric_a/b-barrel"/>
</dbReference>
<dbReference type="SMART" id="SM00344">
    <property type="entry name" value="HTH_ASNC"/>
    <property type="match status" value="1"/>
</dbReference>
<protein>
    <submittedName>
        <fullName evidence="5">HTH-type transcriptional regulator y4tD</fullName>
    </submittedName>
</protein>
<dbReference type="EMBL" id="BMIB01000003">
    <property type="protein sequence ID" value="GGH72322.1"/>
    <property type="molecule type" value="Genomic_DNA"/>
</dbReference>
<evidence type="ECO:0000259" key="4">
    <source>
        <dbReference type="PROSITE" id="PS50956"/>
    </source>
</evidence>
<feature type="domain" description="HTH asnC-type" evidence="4">
    <location>
        <begin position="4"/>
        <end position="65"/>
    </location>
</feature>
<dbReference type="Gene3D" id="1.10.10.10">
    <property type="entry name" value="Winged helix-like DNA-binding domain superfamily/Winged helix DNA-binding domain"/>
    <property type="match status" value="1"/>
</dbReference>
<dbReference type="InterPro" id="IPR019888">
    <property type="entry name" value="Tscrpt_reg_AsnC-like"/>
</dbReference>
<accession>A0A917MWW6</accession>
<dbReference type="Proteomes" id="UP000627292">
    <property type="component" value="Unassembled WGS sequence"/>
</dbReference>
<dbReference type="InterPro" id="IPR036388">
    <property type="entry name" value="WH-like_DNA-bd_sf"/>
</dbReference>
<dbReference type="PROSITE" id="PS50956">
    <property type="entry name" value="HTH_ASNC_2"/>
    <property type="match status" value="1"/>
</dbReference>
<dbReference type="GO" id="GO:0005829">
    <property type="term" value="C:cytosol"/>
    <property type="evidence" value="ECO:0007669"/>
    <property type="project" value="TreeGrafter"/>
</dbReference>